<accession>A0A937UN70</accession>
<protein>
    <submittedName>
        <fullName evidence="4">Phosphatase PAP2 family protein</fullName>
    </submittedName>
</protein>
<dbReference type="SUPFAM" id="SSF48317">
    <property type="entry name" value="Acid phosphatase/Vanadium-dependent haloperoxidase"/>
    <property type="match status" value="1"/>
</dbReference>
<evidence type="ECO:0000313" key="4">
    <source>
        <dbReference type="EMBL" id="MBL7629564.1"/>
    </source>
</evidence>
<feature type="transmembrane region" description="Helical" evidence="2">
    <location>
        <begin position="73"/>
        <end position="91"/>
    </location>
</feature>
<dbReference type="AlphaFoldDB" id="A0A937UN70"/>
<reference evidence="4" key="1">
    <citation type="submission" date="2020-12" db="EMBL/GenBank/DDBJ databases">
        <title>Genomic characterization of non-nitrogen-fixing Frankia strains.</title>
        <authorList>
            <person name="Carlos-Shanley C."/>
            <person name="Guerra T."/>
            <person name="Hahn D."/>
        </authorList>
    </citation>
    <scope>NUCLEOTIDE SEQUENCE</scope>
    <source>
        <strain evidence="4">CN6</strain>
    </source>
</reference>
<feature type="transmembrane region" description="Helical" evidence="2">
    <location>
        <begin position="199"/>
        <end position="217"/>
    </location>
</feature>
<proteinExistence type="predicted"/>
<dbReference type="SMART" id="SM00014">
    <property type="entry name" value="acidPPc"/>
    <property type="match status" value="1"/>
</dbReference>
<dbReference type="PANTHER" id="PTHR14969:SF13">
    <property type="entry name" value="AT30094P"/>
    <property type="match status" value="1"/>
</dbReference>
<evidence type="ECO:0000313" key="5">
    <source>
        <dbReference type="Proteomes" id="UP000604475"/>
    </source>
</evidence>
<evidence type="ECO:0000256" key="1">
    <source>
        <dbReference type="SAM" id="MobiDB-lite"/>
    </source>
</evidence>
<dbReference type="Gene3D" id="1.20.144.10">
    <property type="entry name" value="Phosphatidic acid phosphatase type 2/haloperoxidase"/>
    <property type="match status" value="1"/>
</dbReference>
<evidence type="ECO:0000259" key="3">
    <source>
        <dbReference type="SMART" id="SM00014"/>
    </source>
</evidence>
<dbReference type="Proteomes" id="UP000604475">
    <property type="component" value="Unassembled WGS sequence"/>
</dbReference>
<feature type="transmembrane region" description="Helical" evidence="2">
    <location>
        <begin position="16"/>
        <end position="36"/>
    </location>
</feature>
<dbReference type="InterPro" id="IPR036938">
    <property type="entry name" value="PAP2/HPO_sf"/>
</dbReference>
<feature type="transmembrane region" description="Helical" evidence="2">
    <location>
        <begin position="172"/>
        <end position="193"/>
    </location>
</feature>
<dbReference type="PANTHER" id="PTHR14969">
    <property type="entry name" value="SPHINGOSINE-1-PHOSPHATE PHOSPHOHYDROLASE"/>
    <property type="match status" value="1"/>
</dbReference>
<sequence length="263" mass="27853">MVRLDRPTRAAPADRWLIASILTLVTAGLLFAGLAWDTATGTGVVRADVRLSRDVIGLRAGWLTPLVHVVTNLGYGLVVYAVLVALGLAVWRRTGRWAPLAGAAALLAAGQLARLAINRAVARPRPPSVSWLTEPFGFSYPSGHTVTATIGYGLAAGLLLRLVPPTRRAVAVIVASAAVLAVGVGVSRVYLGVHWPSDVLGGWAFGLFWLALAATVGRLRRRARPPAAEDLPPDRGGRRRARAALSPTRRVGGSGLDEQRRPQ</sequence>
<dbReference type="EMBL" id="JAEACQ010000231">
    <property type="protein sequence ID" value="MBL7629564.1"/>
    <property type="molecule type" value="Genomic_DNA"/>
</dbReference>
<feature type="transmembrane region" description="Helical" evidence="2">
    <location>
        <begin position="98"/>
        <end position="117"/>
    </location>
</feature>
<keyword evidence="5" id="KW-1185">Reference proteome</keyword>
<dbReference type="Pfam" id="PF01569">
    <property type="entry name" value="PAP2"/>
    <property type="match status" value="1"/>
</dbReference>
<feature type="transmembrane region" description="Helical" evidence="2">
    <location>
        <begin position="137"/>
        <end position="160"/>
    </location>
</feature>
<keyword evidence="2" id="KW-0472">Membrane</keyword>
<feature type="region of interest" description="Disordered" evidence="1">
    <location>
        <begin position="223"/>
        <end position="263"/>
    </location>
</feature>
<evidence type="ECO:0000256" key="2">
    <source>
        <dbReference type="SAM" id="Phobius"/>
    </source>
</evidence>
<dbReference type="RefSeq" id="WP_203005762.1">
    <property type="nucleotide sequence ID" value="NZ_JADWYU010000240.1"/>
</dbReference>
<keyword evidence="2" id="KW-1133">Transmembrane helix</keyword>
<feature type="domain" description="Phosphatidic acid phosphatase type 2/haloperoxidase" evidence="3">
    <location>
        <begin position="98"/>
        <end position="214"/>
    </location>
</feature>
<organism evidence="4 5">
    <name type="scientific">Frankia nepalensis</name>
    <dbReference type="NCBI Taxonomy" id="1836974"/>
    <lineage>
        <taxon>Bacteria</taxon>
        <taxon>Bacillati</taxon>
        <taxon>Actinomycetota</taxon>
        <taxon>Actinomycetes</taxon>
        <taxon>Frankiales</taxon>
        <taxon>Frankiaceae</taxon>
        <taxon>Frankia</taxon>
    </lineage>
</organism>
<comment type="caution">
    <text evidence="4">The sequence shown here is derived from an EMBL/GenBank/DDBJ whole genome shotgun (WGS) entry which is preliminary data.</text>
</comment>
<name>A0A937UN70_9ACTN</name>
<gene>
    <name evidence="4" type="ORF">I7412_20810</name>
</gene>
<dbReference type="InterPro" id="IPR000326">
    <property type="entry name" value="PAP2/HPO"/>
</dbReference>
<keyword evidence="2" id="KW-0812">Transmembrane</keyword>